<comment type="caution">
    <text evidence="8">The sequence shown here is derived from an EMBL/GenBank/DDBJ whole genome shotgun (WGS) entry which is preliminary data.</text>
</comment>
<dbReference type="EMBL" id="JBFRUW010000056">
    <property type="protein sequence ID" value="MFA0569592.1"/>
    <property type="molecule type" value="Genomic_DNA"/>
</dbReference>
<keyword evidence="3" id="KW-0813">Transport</keyword>
<name>A0ABV4NEI7_9VIBR</name>
<proteinExistence type="inferred from homology"/>
<protein>
    <submittedName>
        <fullName evidence="8">ABC transporter substrate-binding protein</fullName>
    </submittedName>
</protein>
<keyword evidence="4" id="KW-0410">Iron transport</keyword>
<evidence type="ECO:0000259" key="7">
    <source>
        <dbReference type="PROSITE" id="PS50983"/>
    </source>
</evidence>
<dbReference type="RefSeq" id="WP_372266746.1">
    <property type="nucleotide sequence ID" value="NZ_JBFRUW010000056.1"/>
</dbReference>
<feature type="chain" id="PRO_5045297378" evidence="6">
    <location>
        <begin position="29"/>
        <end position="307"/>
    </location>
</feature>
<reference evidence="8 9" key="1">
    <citation type="journal article" date="2024" name="ISME J.">
        <title>Tailless and filamentous prophages are predominant in marine Vibrio.</title>
        <authorList>
            <person name="Steensen K."/>
            <person name="Seneca J."/>
            <person name="Bartlau N."/>
            <person name="Yu X.A."/>
            <person name="Hussain F.A."/>
            <person name="Polz M.F."/>
        </authorList>
    </citation>
    <scope>NUCLEOTIDE SEQUENCE [LARGE SCALE GENOMIC DNA]</scope>
    <source>
        <strain evidence="8 9">10N.222.51.A1</strain>
    </source>
</reference>
<evidence type="ECO:0000256" key="2">
    <source>
        <dbReference type="ARBA" id="ARBA00008814"/>
    </source>
</evidence>
<evidence type="ECO:0000256" key="6">
    <source>
        <dbReference type="SAM" id="SignalP"/>
    </source>
</evidence>
<dbReference type="PRINTS" id="PR01715">
    <property type="entry name" value="FERRIBNDNGPP"/>
</dbReference>
<dbReference type="SUPFAM" id="SSF53807">
    <property type="entry name" value="Helical backbone' metal receptor"/>
    <property type="match status" value="1"/>
</dbReference>
<accession>A0ABV4NEI7</accession>
<evidence type="ECO:0000313" key="9">
    <source>
        <dbReference type="Proteomes" id="UP001570417"/>
    </source>
</evidence>
<feature type="signal peptide" evidence="6">
    <location>
        <begin position="1"/>
        <end position="28"/>
    </location>
</feature>
<dbReference type="Pfam" id="PF01497">
    <property type="entry name" value="Peripla_BP_2"/>
    <property type="match status" value="1"/>
</dbReference>
<evidence type="ECO:0000256" key="3">
    <source>
        <dbReference type="ARBA" id="ARBA00022448"/>
    </source>
</evidence>
<dbReference type="Gene3D" id="3.40.50.1980">
    <property type="entry name" value="Nitrogenase molybdenum iron protein domain"/>
    <property type="match status" value="2"/>
</dbReference>
<feature type="domain" description="Fe/B12 periplasmic-binding" evidence="7">
    <location>
        <begin position="41"/>
        <end position="299"/>
    </location>
</feature>
<evidence type="ECO:0000256" key="1">
    <source>
        <dbReference type="ARBA" id="ARBA00004196"/>
    </source>
</evidence>
<evidence type="ECO:0000313" key="8">
    <source>
        <dbReference type="EMBL" id="MFA0569592.1"/>
    </source>
</evidence>
<comment type="subcellular location">
    <subcellularLocation>
        <location evidence="1">Cell envelope</location>
    </subcellularLocation>
</comment>
<dbReference type="InterPro" id="IPR051313">
    <property type="entry name" value="Bact_iron-sidero_bind"/>
</dbReference>
<evidence type="ECO:0000256" key="4">
    <source>
        <dbReference type="ARBA" id="ARBA00022496"/>
    </source>
</evidence>
<dbReference type="PANTHER" id="PTHR30532">
    <property type="entry name" value="IRON III DICITRATE-BINDING PERIPLASMIC PROTEIN"/>
    <property type="match status" value="1"/>
</dbReference>
<keyword evidence="4" id="KW-0406">Ion transport</keyword>
<dbReference type="Proteomes" id="UP001570417">
    <property type="component" value="Unassembled WGS sequence"/>
</dbReference>
<keyword evidence="5 6" id="KW-0732">Signal</keyword>
<sequence length="307" mass="34185">MMLTTFRKPYLHRLFIISALIFTPPALTNELSSVESEEPPRIVSIDWTHTETLLALGATPVAVAQTSDYNAWVKSPEIPSNVPDIGLRTQPNFERIHELKPDRILLSPMFAALEPQLSKIAPVTNIGLYRSGDVDWTMLEKITREIAQIAEKEYQAEQLIAETDAELRVLAASLPKGAPPLLMVQFMDSNHVRAFGQNSLYKASVNKLGLESAWKKETNAWGYSLVGIDQLIGVEGQIVVIEPMPVGTEKHLKKNEFWKYIVKKSGYQSIQVPAVWSFGAIPSATRFAHFISSALNQGKTMEQVGTL</sequence>
<comment type="similarity">
    <text evidence="2">Belongs to the bacterial solute-binding protein 8 family.</text>
</comment>
<evidence type="ECO:0000256" key="5">
    <source>
        <dbReference type="ARBA" id="ARBA00022729"/>
    </source>
</evidence>
<dbReference type="PANTHER" id="PTHR30532:SF1">
    <property type="entry name" value="IRON(3+)-HYDROXAMATE-BINDING PROTEIN FHUD"/>
    <property type="match status" value="1"/>
</dbReference>
<gene>
    <name evidence="8" type="ORF">AB4566_15080</name>
</gene>
<organism evidence="8 9">
    <name type="scientific">Vibrio gallaecicus</name>
    <dbReference type="NCBI Taxonomy" id="552386"/>
    <lineage>
        <taxon>Bacteria</taxon>
        <taxon>Pseudomonadati</taxon>
        <taxon>Pseudomonadota</taxon>
        <taxon>Gammaproteobacteria</taxon>
        <taxon>Vibrionales</taxon>
        <taxon>Vibrionaceae</taxon>
        <taxon>Vibrio</taxon>
    </lineage>
</organism>
<keyword evidence="9" id="KW-1185">Reference proteome</keyword>
<dbReference type="InterPro" id="IPR002491">
    <property type="entry name" value="ABC_transptr_periplasmic_BD"/>
</dbReference>
<dbReference type="PROSITE" id="PS50983">
    <property type="entry name" value="FE_B12_PBP"/>
    <property type="match status" value="1"/>
</dbReference>
<keyword evidence="4" id="KW-0408">Iron</keyword>
<dbReference type="CDD" id="cd01146">
    <property type="entry name" value="FhuD"/>
    <property type="match status" value="1"/>
</dbReference>